<name>A0A345VIB4_9STRE</name>
<evidence type="ECO:0000313" key="3">
    <source>
        <dbReference type="EMBL" id="AXJ12506.1"/>
    </source>
</evidence>
<dbReference type="EMBL" id="CP022601">
    <property type="protein sequence ID" value="AXJ12506.1"/>
    <property type="molecule type" value="Genomic_DNA"/>
</dbReference>
<evidence type="ECO:0000313" key="4">
    <source>
        <dbReference type="Proteomes" id="UP000255411"/>
    </source>
</evidence>
<evidence type="ECO:0000313" key="2">
    <source>
        <dbReference type="EMBL" id="AXJ12466.1"/>
    </source>
</evidence>
<dbReference type="Proteomes" id="UP000255411">
    <property type="component" value="Chromosome"/>
</dbReference>
<feature type="domain" description="IrrE N-terminal-like" evidence="1">
    <location>
        <begin position="103"/>
        <end position="176"/>
    </location>
</feature>
<sequence>MARKVIPLRQYIEAWDYAYEVIDSISKETNMLHEKITFREVIKYFETTYKIHFVYLDRDPFPDLPSPGLLGSEHIKHRGLVTNPDVTFSPDIISKHNDGMTIFDKSQHKYVVFINQRHIKERVIFTILHELAHIKAHFDTGRTSEIALACAGNYKDNPLELEANAIASLFYINNARMVWHLKSTHSYQDIKKLNAISDNALFNRLVDFVQYRIFTYEEYLLDEQQRRRAAIDLVTKFKKGDLTLFEYYDVNV</sequence>
<dbReference type="InterPro" id="IPR010359">
    <property type="entry name" value="IrrE_HExxH"/>
</dbReference>
<organism evidence="2 4">
    <name type="scientific">Streptococcus pluranimalium</name>
    <dbReference type="NCBI Taxonomy" id="82348"/>
    <lineage>
        <taxon>Bacteria</taxon>
        <taxon>Bacillati</taxon>
        <taxon>Bacillota</taxon>
        <taxon>Bacilli</taxon>
        <taxon>Lactobacillales</taxon>
        <taxon>Streptococcaceae</taxon>
        <taxon>Streptococcus</taxon>
    </lineage>
</organism>
<reference evidence="2 4" key="1">
    <citation type="submission" date="2017-07" db="EMBL/GenBank/DDBJ databases">
        <title>Streptococcus pluranimalium as cause of bovine abortion.</title>
        <authorList>
            <person name="Rodriguez Campos S."/>
            <person name="Gobeli Brawand S."/>
            <person name="Brodard I."/>
            <person name="Rychener L."/>
            <person name="Perreten V."/>
        </authorList>
    </citation>
    <scope>NUCLEOTIDE SEQUENCE [LARGE SCALE GENOMIC DNA]</scope>
    <source>
        <strain evidence="2 4">14A0014</strain>
    </source>
</reference>
<protein>
    <recommendedName>
        <fullName evidence="1">IrrE N-terminal-like domain-containing protein</fullName>
    </recommendedName>
</protein>
<accession>A0A345VIB4</accession>
<dbReference type="RefSeq" id="WP_115129815.1">
    <property type="nucleotide sequence ID" value="NZ_CP022601.1"/>
</dbReference>
<dbReference type="Gene3D" id="1.10.10.2910">
    <property type="match status" value="1"/>
</dbReference>
<dbReference type="EMBL" id="CP022601">
    <property type="protein sequence ID" value="AXJ12466.1"/>
    <property type="molecule type" value="Genomic_DNA"/>
</dbReference>
<gene>
    <name evidence="2" type="ORF">Sp14A_05360</name>
    <name evidence="3" type="ORF">Sp14A_05760</name>
</gene>
<dbReference type="AlphaFoldDB" id="A0A345VIB4"/>
<dbReference type="Pfam" id="PF06114">
    <property type="entry name" value="Peptidase_M78"/>
    <property type="match status" value="1"/>
</dbReference>
<evidence type="ECO:0000259" key="1">
    <source>
        <dbReference type="Pfam" id="PF06114"/>
    </source>
</evidence>
<proteinExistence type="predicted"/>